<dbReference type="EMBL" id="VLLL01000006">
    <property type="protein sequence ID" value="TWJ11978.1"/>
    <property type="molecule type" value="Genomic_DNA"/>
</dbReference>
<name>A0A562V274_9ACTN</name>
<gene>
    <name evidence="1" type="ORF">LX16_2721</name>
</gene>
<reference evidence="1 2" key="1">
    <citation type="journal article" date="2013" name="Stand. Genomic Sci.">
        <title>Genomic Encyclopedia of Type Strains, Phase I: The one thousand microbial genomes (KMG-I) project.</title>
        <authorList>
            <person name="Kyrpides N.C."/>
            <person name="Woyke T."/>
            <person name="Eisen J.A."/>
            <person name="Garrity G."/>
            <person name="Lilburn T.G."/>
            <person name="Beck B.J."/>
            <person name="Whitman W.B."/>
            <person name="Hugenholtz P."/>
            <person name="Klenk H.P."/>
        </authorList>
    </citation>
    <scope>NUCLEOTIDE SEQUENCE [LARGE SCALE GENOMIC DNA]</scope>
    <source>
        <strain evidence="1 2">DSM 45044</strain>
    </source>
</reference>
<dbReference type="RefSeq" id="WP_147138730.1">
    <property type="nucleotide sequence ID" value="NZ_BAABIJ010000002.1"/>
</dbReference>
<organism evidence="1 2">
    <name type="scientific">Stackebrandtia albiflava</name>
    <dbReference type="NCBI Taxonomy" id="406432"/>
    <lineage>
        <taxon>Bacteria</taxon>
        <taxon>Bacillati</taxon>
        <taxon>Actinomycetota</taxon>
        <taxon>Actinomycetes</taxon>
        <taxon>Glycomycetales</taxon>
        <taxon>Glycomycetaceae</taxon>
        <taxon>Stackebrandtia</taxon>
    </lineage>
</organism>
<comment type="caution">
    <text evidence="1">The sequence shown here is derived from an EMBL/GenBank/DDBJ whole genome shotgun (WGS) entry which is preliminary data.</text>
</comment>
<evidence type="ECO:0000313" key="1">
    <source>
        <dbReference type="EMBL" id="TWJ11978.1"/>
    </source>
</evidence>
<dbReference type="Proteomes" id="UP000321617">
    <property type="component" value="Unassembled WGS sequence"/>
</dbReference>
<proteinExistence type="predicted"/>
<protein>
    <submittedName>
        <fullName evidence="1">Uncharacterized protein</fullName>
    </submittedName>
</protein>
<dbReference type="OrthoDB" id="7189707at2"/>
<keyword evidence="2" id="KW-1185">Reference proteome</keyword>
<evidence type="ECO:0000313" key="2">
    <source>
        <dbReference type="Proteomes" id="UP000321617"/>
    </source>
</evidence>
<sequence>MGRGLGRFSDADDPMRYLRICPALVRCHRCDGLATVRCGRAYCGGCGYNGVPAPDRVMRTANRISTRCGDCGQWLTWWGTRNASGVRLMRCRCGWSRRFDMTAVPMGSLYRGQEPRTGLPLWLRSEFRGRLLWAVNEAHLDFLERYVAAGVREQSPGNSTLASRLPAWIKSAKHRPALLRTLGRMRATLPDSPRP</sequence>
<accession>A0A562V274</accession>
<dbReference type="AlphaFoldDB" id="A0A562V274"/>